<evidence type="ECO:0000256" key="1">
    <source>
        <dbReference type="SAM" id="MobiDB-lite"/>
    </source>
</evidence>
<evidence type="ECO:0000313" key="3">
    <source>
        <dbReference type="Proteomes" id="UP000315700"/>
    </source>
</evidence>
<name>A0A517SA59_9PLAN</name>
<dbReference type="EMBL" id="CP036271">
    <property type="protein sequence ID" value="QDT53011.1"/>
    <property type="molecule type" value="Genomic_DNA"/>
</dbReference>
<keyword evidence="3" id="KW-1185">Reference proteome</keyword>
<sequence>MTSPTKPTDQIQSSSRPLLRETPQERLANAVNVLRQLVVDAKQARRVGIDAEEQNLRFCLTVRSAFAAFVDFNAWYSTHEDTRPKGKELILLVGQSLRIVQGSKHQPSEDYEQSIAEKLEYLRSMRKGKRLYELVSG</sequence>
<protein>
    <submittedName>
        <fullName evidence="2">Uncharacterized protein</fullName>
    </submittedName>
</protein>
<gene>
    <name evidence="2" type="ORF">Pan44_10260</name>
</gene>
<organism evidence="2 3">
    <name type="scientific">Caulifigura coniformis</name>
    <dbReference type="NCBI Taxonomy" id="2527983"/>
    <lineage>
        <taxon>Bacteria</taxon>
        <taxon>Pseudomonadati</taxon>
        <taxon>Planctomycetota</taxon>
        <taxon>Planctomycetia</taxon>
        <taxon>Planctomycetales</taxon>
        <taxon>Planctomycetaceae</taxon>
        <taxon>Caulifigura</taxon>
    </lineage>
</organism>
<reference evidence="2 3" key="1">
    <citation type="submission" date="2019-02" db="EMBL/GenBank/DDBJ databases">
        <title>Deep-cultivation of Planctomycetes and their phenomic and genomic characterization uncovers novel biology.</title>
        <authorList>
            <person name="Wiegand S."/>
            <person name="Jogler M."/>
            <person name="Boedeker C."/>
            <person name="Pinto D."/>
            <person name="Vollmers J."/>
            <person name="Rivas-Marin E."/>
            <person name="Kohn T."/>
            <person name="Peeters S.H."/>
            <person name="Heuer A."/>
            <person name="Rast P."/>
            <person name="Oberbeckmann S."/>
            <person name="Bunk B."/>
            <person name="Jeske O."/>
            <person name="Meyerdierks A."/>
            <person name="Storesund J.E."/>
            <person name="Kallscheuer N."/>
            <person name="Luecker S."/>
            <person name="Lage O.M."/>
            <person name="Pohl T."/>
            <person name="Merkel B.J."/>
            <person name="Hornburger P."/>
            <person name="Mueller R.-W."/>
            <person name="Bruemmer F."/>
            <person name="Labrenz M."/>
            <person name="Spormann A.M."/>
            <person name="Op den Camp H."/>
            <person name="Overmann J."/>
            <person name="Amann R."/>
            <person name="Jetten M.S.M."/>
            <person name="Mascher T."/>
            <person name="Medema M.H."/>
            <person name="Devos D.P."/>
            <person name="Kaster A.-K."/>
            <person name="Ovreas L."/>
            <person name="Rohde M."/>
            <person name="Galperin M.Y."/>
            <person name="Jogler C."/>
        </authorList>
    </citation>
    <scope>NUCLEOTIDE SEQUENCE [LARGE SCALE GENOMIC DNA]</scope>
    <source>
        <strain evidence="2 3">Pan44</strain>
    </source>
</reference>
<accession>A0A517SA59</accession>
<dbReference type="InParanoid" id="A0A517SA59"/>
<dbReference type="AlphaFoldDB" id="A0A517SA59"/>
<proteinExistence type="predicted"/>
<evidence type="ECO:0000313" key="2">
    <source>
        <dbReference type="EMBL" id="QDT53011.1"/>
    </source>
</evidence>
<dbReference type="Proteomes" id="UP000315700">
    <property type="component" value="Chromosome"/>
</dbReference>
<dbReference type="KEGG" id="ccos:Pan44_10260"/>
<feature type="region of interest" description="Disordered" evidence="1">
    <location>
        <begin position="1"/>
        <end position="21"/>
    </location>
</feature>
<feature type="compositionally biased region" description="Polar residues" evidence="1">
    <location>
        <begin position="1"/>
        <end position="16"/>
    </location>
</feature>